<sequence length="214" mass="24804">MKPKALIIAHIEAFLLEPLSAAGFKFSPSQLTFKRTQNEFVQAIHFQANRHNEEHLCVAFWSQYQVSSRFYTSWHKARYAHEPANNIVGDVADWNIRNWQFPVIDGKEGKEHQLVDPSHRTTVMACLRDNLLELAIPWLDQRSNWENAALALVEAQGSHARACDFYLMAGKQEKALWALHEGIAYWERNPKASYPQEKEEIALRMEHYFNATPI</sequence>
<evidence type="ECO:0000313" key="1">
    <source>
        <dbReference type="EMBL" id="QSX94973.1"/>
    </source>
</evidence>
<evidence type="ECO:0000313" key="2">
    <source>
        <dbReference type="Proteomes" id="UP000662821"/>
    </source>
</evidence>
<dbReference type="EMBL" id="CP071520">
    <property type="protein sequence ID" value="QSX94973.1"/>
    <property type="molecule type" value="Genomic_DNA"/>
</dbReference>
<protein>
    <recommendedName>
        <fullName evidence="3">DUF4304 domain-containing protein</fullName>
    </recommendedName>
</protein>
<dbReference type="Proteomes" id="UP000662821">
    <property type="component" value="Chromosome"/>
</dbReference>
<proteinExistence type="predicted"/>
<name>A0AAJ4MQ25_9BURK</name>
<dbReference type="RefSeq" id="WP_151096405.1">
    <property type="nucleotide sequence ID" value="NZ_CP071520.1"/>
</dbReference>
<evidence type="ECO:0008006" key="3">
    <source>
        <dbReference type="Google" id="ProtNLM"/>
    </source>
</evidence>
<gene>
    <name evidence="1" type="ORF">J3P46_20035</name>
</gene>
<accession>A0AAJ4MQ25</accession>
<organism evidence="1 2">
    <name type="scientific">Janthinobacterium lividum</name>
    <dbReference type="NCBI Taxonomy" id="29581"/>
    <lineage>
        <taxon>Bacteria</taxon>
        <taxon>Pseudomonadati</taxon>
        <taxon>Pseudomonadota</taxon>
        <taxon>Betaproteobacteria</taxon>
        <taxon>Burkholderiales</taxon>
        <taxon>Oxalobacteraceae</taxon>
        <taxon>Janthinobacterium</taxon>
    </lineage>
</organism>
<dbReference type="AlphaFoldDB" id="A0AAJ4MQ25"/>
<reference evidence="1 2" key="1">
    <citation type="submission" date="2021-03" db="EMBL/GenBank/DDBJ databases">
        <title>Draft genome sequence of Janthinobacterium sp. strain PLB02 isolated from infected primmorphs (Lubomirskia baicalensis).</title>
        <authorList>
            <person name="Chernogor L.I."/>
            <person name="Belikov S.I."/>
            <person name="Petrushin I.S."/>
        </authorList>
    </citation>
    <scope>NUCLEOTIDE SEQUENCE [LARGE SCALE GENOMIC DNA]</scope>
    <source>
        <strain evidence="1 2">PLB02</strain>
    </source>
</reference>